<dbReference type="RefSeq" id="WP_144260189.1">
    <property type="nucleotide sequence ID" value="NZ_QMDX01000001.1"/>
</dbReference>
<dbReference type="InterPro" id="IPR023393">
    <property type="entry name" value="START-like_dom_sf"/>
</dbReference>
<proteinExistence type="predicted"/>
<evidence type="ECO:0000313" key="1">
    <source>
        <dbReference type="EMBL" id="TSD15713.1"/>
    </source>
</evidence>
<protein>
    <submittedName>
        <fullName evidence="1">SRPBCC family protein</fullName>
    </submittedName>
</protein>
<dbReference type="SUPFAM" id="SSF55961">
    <property type="entry name" value="Bet v1-like"/>
    <property type="match status" value="1"/>
</dbReference>
<sequence>MDTGIEHTPDGRRLVVARRTRAPATAVWRAFRDTRRWPDWGPTVRAVDCEDRYVERGSTGHVTTVGGLRLPFEVTSCADGRWTWDVARLPATGHRVHDGSEPVAAFELPLAAAPYAVVCRRALERLDRVARTTGD</sequence>
<name>A0A554NEA5_9EURY</name>
<organism evidence="1 2">
    <name type="scientific">Haloglomus irregulare</name>
    <dbReference type="NCBI Taxonomy" id="2234134"/>
    <lineage>
        <taxon>Archaea</taxon>
        <taxon>Methanobacteriati</taxon>
        <taxon>Methanobacteriota</taxon>
        <taxon>Stenosarchaea group</taxon>
        <taxon>Halobacteria</taxon>
        <taxon>Halobacteriales</taxon>
        <taxon>Natronomonadaceae</taxon>
        <taxon>Haloglomus</taxon>
    </lineage>
</organism>
<reference evidence="1 2" key="1">
    <citation type="submission" date="2018-06" db="EMBL/GenBank/DDBJ databases">
        <title>Natronomonas sp. F16-60 a new haloarchaeon isolated from a solar saltern of Isla Cristina, Huelva, Spain.</title>
        <authorList>
            <person name="Duran-Viseras A."/>
            <person name="Sanchez-Porro C."/>
            <person name="Ventosa A."/>
        </authorList>
    </citation>
    <scope>NUCLEOTIDE SEQUENCE [LARGE SCALE GENOMIC DNA]</scope>
    <source>
        <strain evidence="1 2">F16-60</strain>
    </source>
</reference>
<dbReference type="Proteomes" id="UP000319894">
    <property type="component" value="Unassembled WGS sequence"/>
</dbReference>
<dbReference type="Gene3D" id="3.30.530.20">
    <property type="match status" value="1"/>
</dbReference>
<dbReference type="EMBL" id="QMDX01000001">
    <property type="protein sequence ID" value="TSD15713.1"/>
    <property type="molecule type" value="Genomic_DNA"/>
</dbReference>
<gene>
    <name evidence="1" type="ORF">DP107_00580</name>
</gene>
<accession>A0A554NEA5</accession>
<dbReference type="AlphaFoldDB" id="A0A554NEA5"/>
<keyword evidence="2" id="KW-1185">Reference proteome</keyword>
<dbReference type="InParanoid" id="A0A554NEA5"/>
<evidence type="ECO:0000313" key="2">
    <source>
        <dbReference type="Proteomes" id="UP000319894"/>
    </source>
</evidence>
<comment type="caution">
    <text evidence="1">The sequence shown here is derived from an EMBL/GenBank/DDBJ whole genome shotgun (WGS) entry which is preliminary data.</text>
</comment>
<dbReference type="OrthoDB" id="66844at2157"/>